<evidence type="ECO:0008006" key="3">
    <source>
        <dbReference type="Google" id="ProtNLM"/>
    </source>
</evidence>
<dbReference type="Proteomes" id="UP001056035">
    <property type="component" value="Chromosome"/>
</dbReference>
<organism evidence="1 2">
    <name type="scientific">Paraconexibacter antarcticus</name>
    <dbReference type="NCBI Taxonomy" id="2949664"/>
    <lineage>
        <taxon>Bacteria</taxon>
        <taxon>Bacillati</taxon>
        <taxon>Actinomycetota</taxon>
        <taxon>Thermoleophilia</taxon>
        <taxon>Solirubrobacterales</taxon>
        <taxon>Paraconexibacteraceae</taxon>
        <taxon>Paraconexibacter</taxon>
    </lineage>
</organism>
<gene>
    <name evidence="1" type="ORF">NBH00_13160</name>
</gene>
<protein>
    <recommendedName>
        <fullName evidence="3">Phage protein</fullName>
    </recommendedName>
</protein>
<reference evidence="1 2" key="1">
    <citation type="submission" date="2022-06" db="EMBL/GenBank/DDBJ databases">
        <title>Paraconexibacter antarcticus.</title>
        <authorList>
            <person name="Kim C.S."/>
        </authorList>
    </citation>
    <scope>NUCLEOTIDE SEQUENCE [LARGE SCALE GENOMIC DNA]</scope>
    <source>
        <strain evidence="1 2">02-257</strain>
    </source>
</reference>
<keyword evidence="2" id="KW-1185">Reference proteome</keyword>
<evidence type="ECO:0000313" key="2">
    <source>
        <dbReference type="Proteomes" id="UP001056035"/>
    </source>
</evidence>
<dbReference type="RefSeq" id="WP_254569049.1">
    <property type="nucleotide sequence ID" value="NZ_CP098502.1"/>
</dbReference>
<proteinExistence type="predicted"/>
<accession>A0ABY5DN98</accession>
<evidence type="ECO:0000313" key="1">
    <source>
        <dbReference type="EMBL" id="UTI62311.1"/>
    </source>
</evidence>
<sequence>MNRRTSLSIAQARADLLAEWIGRRPETVHTVGDISRMPEVAYWHPAILELAVDMLVADGRLTEAADGVLCVKPRAEG</sequence>
<name>A0ABY5DN98_9ACTN</name>
<dbReference type="EMBL" id="CP098502">
    <property type="protein sequence ID" value="UTI62311.1"/>
    <property type="molecule type" value="Genomic_DNA"/>
</dbReference>